<comment type="caution">
    <text evidence="3">The sequence shown here is derived from an EMBL/GenBank/DDBJ whole genome shotgun (WGS) entry which is preliminary data.</text>
</comment>
<dbReference type="SUPFAM" id="SSF53756">
    <property type="entry name" value="UDP-Glycosyltransferase/glycogen phosphorylase"/>
    <property type="match status" value="1"/>
</dbReference>
<evidence type="ECO:0000256" key="1">
    <source>
        <dbReference type="PIRSR" id="PIRSR620023-1"/>
    </source>
</evidence>
<protein>
    <submittedName>
        <fullName evidence="3">UDP-2,4-diacetamido-2,4, 6-trideoxy-beta-L-altropyranose hydrolase</fullName>
        <ecNumber evidence="3">3.6.1.57</ecNumber>
    </submittedName>
</protein>
<dbReference type="Gene3D" id="3.40.50.11190">
    <property type="match status" value="1"/>
</dbReference>
<dbReference type="PANTHER" id="PTHR21015:SF22">
    <property type="entry name" value="GLYCOSYLTRANSFERASE"/>
    <property type="match status" value="1"/>
</dbReference>
<evidence type="ECO:0000256" key="2">
    <source>
        <dbReference type="PIRSR" id="PIRSR620023-2"/>
    </source>
</evidence>
<dbReference type="PANTHER" id="PTHR21015">
    <property type="entry name" value="UDP-N-ACETYLGLUCOSAMINE--N-ACETYLMURAMYL-(PENTAPEPTIDE) PYROPHOSPHORYL-UNDECAPRENOL N-ACETYLGLUCOSAMINE TRANSFERASE 1"/>
    <property type="match status" value="1"/>
</dbReference>
<accession>A0A9D2SDX9</accession>
<sequence length="349" mass="38620">MESHPLVYIRTDGNETIATGHLMRCLSIARALRKRGGLPIFIVSDADSILLLQKMMTPDETARKAYPVIHLQTDYRNPEPEIPVMQRILSSHNVSFLLVDSYFATSRYLSRMSQICRTAYLDDLQAFDYPVDLVINYDLAVDASFYKSAKSVLTGSAYAPLRSQFSLRPYRVWEQVKDVLLSTGGTDPFGIAGGLIRRLQSFPEFGDVCLHALTGPMHTHRAELMRMAEEDGRIVLHENVSDMASLMAGCDLAVSAGGTTLYELCAVGVPCVSYAMADNQLPCTKAFENAGLIPFAGDIRNNPDFLEQTAQKLLELSLDFPLRREISARMRMAVDGAGADRIAEALSRA</sequence>
<dbReference type="GO" id="GO:0016787">
    <property type="term" value="F:hydrolase activity"/>
    <property type="evidence" value="ECO:0007669"/>
    <property type="project" value="UniProtKB-KW"/>
</dbReference>
<feature type="active site" description="Proton acceptor" evidence="1">
    <location>
        <position position="21"/>
    </location>
</feature>
<dbReference type="EMBL" id="DWXE01000022">
    <property type="protein sequence ID" value="HJB91072.1"/>
    <property type="molecule type" value="Genomic_DNA"/>
</dbReference>
<gene>
    <name evidence="3" type="primary">pseG</name>
    <name evidence="3" type="ORF">H9763_06335</name>
</gene>
<keyword evidence="3" id="KW-0378">Hydrolase</keyword>
<dbReference type="NCBIfam" id="TIGR03590">
    <property type="entry name" value="PseG"/>
    <property type="match status" value="1"/>
</dbReference>
<dbReference type="GO" id="GO:0016757">
    <property type="term" value="F:glycosyltransferase activity"/>
    <property type="evidence" value="ECO:0007669"/>
    <property type="project" value="TreeGrafter"/>
</dbReference>
<dbReference type="AlphaFoldDB" id="A0A9D2SDX9"/>
<name>A0A9D2SDX9_9FIRM</name>
<proteinExistence type="predicted"/>
<evidence type="ECO:0000313" key="4">
    <source>
        <dbReference type="Proteomes" id="UP000886883"/>
    </source>
</evidence>
<feature type="binding site" evidence="2">
    <location>
        <position position="162"/>
    </location>
    <ligand>
        <name>substrate</name>
    </ligand>
</feature>
<dbReference type="Gene3D" id="3.40.50.2000">
    <property type="entry name" value="Glycogen Phosphorylase B"/>
    <property type="match status" value="1"/>
</dbReference>
<evidence type="ECO:0000313" key="3">
    <source>
        <dbReference type="EMBL" id="HJB91072.1"/>
    </source>
</evidence>
<reference evidence="3" key="2">
    <citation type="submission" date="2021-04" db="EMBL/GenBank/DDBJ databases">
        <authorList>
            <person name="Gilroy R."/>
        </authorList>
    </citation>
    <scope>NUCLEOTIDE SEQUENCE</scope>
    <source>
        <strain evidence="3">USAMLcec3-2134</strain>
    </source>
</reference>
<dbReference type="Proteomes" id="UP000886883">
    <property type="component" value="Unassembled WGS sequence"/>
</dbReference>
<organism evidence="3 4">
    <name type="scientific">Candidatus Eisenbergiella merdigallinarum</name>
    <dbReference type="NCBI Taxonomy" id="2838552"/>
    <lineage>
        <taxon>Bacteria</taxon>
        <taxon>Bacillati</taxon>
        <taxon>Bacillota</taxon>
        <taxon>Clostridia</taxon>
        <taxon>Lachnospirales</taxon>
        <taxon>Lachnospiraceae</taxon>
        <taxon>Eisenbergiella</taxon>
    </lineage>
</organism>
<dbReference type="EC" id="3.6.1.57" evidence="3"/>
<feature type="binding site" evidence="2">
    <location>
        <position position="263"/>
    </location>
    <ligand>
        <name>substrate</name>
    </ligand>
</feature>
<dbReference type="InterPro" id="IPR020023">
    <property type="entry name" value="PseG"/>
</dbReference>
<reference evidence="3" key="1">
    <citation type="journal article" date="2021" name="PeerJ">
        <title>Extensive microbial diversity within the chicken gut microbiome revealed by metagenomics and culture.</title>
        <authorList>
            <person name="Gilroy R."/>
            <person name="Ravi A."/>
            <person name="Getino M."/>
            <person name="Pursley I."/>
            <person name="Horton D.L."/>
            <person name="Alikhan N.F."/>
            <person name="Baker D."/>
            <person name="Gharbi K."/>
            <person name="Hall N."/>
            <person name="Watson M."/>
            <person name="Adriaenssens E.M."/>
            <person name="Foster-Nyarko E."/>
            <person name="Jarju S."/>
            <person name="Secka A."/>
            <person name="Antonio M."/>
            <person name="Oren A."/>
            <person name="Chaudhuri R.R."/>
            <person name="La Ragione R."/>
            <person name="Hildebrand F."/>
            <person name="Pallen M.J."/>
        </authorList>
    </citation>
    <scope>NUCLEOTIDE SEQUENCE</scope>
    <source>
        <strain evidence="3">USAMLcec3-2134</strain>
    </source>
</reference>